<comment type="caution">
    <text evidence="2">The sequence shown here is derived from an EMBL/GenBank/DDBJ whole genome shotgun (WGS) entry which is preliminary data.</text>
</comment>
<gene>
    <name evidence="2" type="ORF">KI387_002029</name>
</gene>
<evidence type="ECO:0000313" key="3">
    <source>
        <dbReference type="Proteomes" id="UP000824469"/>
    </source>
</evidence>
<evidence type="ECO:0000313" key="2">
    <source>
        <dbReference type="EMBL" id="KAH9329921.1"/>
    </source>
</evidence>
<dbReference type="InterPro" id="IPR036397">
    <property type="entry name" value="RNaseH_sf"/>
</dbReference>
<protein>
    <recommendedName>
        <fullName evidence="1">RNase H type-1 domain-containing protein</fullName>
    </recommendedName>
</protein>
<name>A0AA38GWU5_TAXCH</name>
<feature type="non-terminal residue" evidence="2">
    <location>
        <position position="61"/>
    </location>
</feature>
<keyword evidence="3" id="KW-1185">Reference proteome</keyword>
<dbReference type="AlphaFoldDB" id="A0AA38GWU5"/>
<organism evidence="2 3">
    <name type="scientific">Taxus chinensis</name>
    <name type="common">Chinese yew</name>
    <name type="synonym">Taxus wallichiana var. chinensis</name>
    <dbReference type="NCBI Taxonomy" id="29808"/>
    <lineage>
        <taxon>Eukaryota</taxon>
        <taxon>Viridiplantae</taxon>
        <taxon>Streptophyta</taxon>
        <taxon>Embryophyta</taxon>
        <taxon>Tracheophyta</taxon>
        <taxon>Spermatophyta</taxon>
        <taxon>Pinopsida</taxon>
        <taxon>Pinidae</taxon>
        <taxon>Conifers II</taxon>
        <taxon>Cupressales</taxon>
        <taxon>Taxaceae</taxon>
        <taxon>Taxus</taxon>
    </lineage>
</organism>
<accession>A0AA38GWU5</accession>
<feature type="domain" description="RNase H type-1" evidence="1">
    <location>
        <begin position="1"/>
        <end position="60"/>
    </location>
</feature>
<dbReference type="EMBL" id="JAHRHJ020000001">
    <property type="protein sequence ID" value="KAH9329921.1"/>
    <property type="molecule type" value="Genomic_DNA"/>
</dbReference>
<dbReference type="GO" id="GO:0004523">
    <property type="term" value="F:RNA-DNA hybrid ribonuclease activity"/>
    <property type="evidence" value="ECO:0007669"/>
    <property type="project" value="InterPro"/>
</dbReference>
<sequence>MAEAMALQNGIQSVVLEGWKEPIMEGDSQVIINALRGNNIQTWKIRGAIDEIKWLHTNFNK</sequence>
<dbReference type="Pfam" id="PF13456">
    <property type="entry name" value="RVT_3"/>
    <property type="match status" value="1"/>
</dbReference>
<reference evidence="2 3" key="1">
    <citation type="journal article" date="2021" name="Nat. Plants">
        <title>The Taxus genome provides insights into paclitaxel biosynthesis.</title>
        <authorList>
            <person name="Xiong X."/>
            <person name="Gou J."/>
            <person name="Liao Q."/>
            <person name="Li Y."/>
            <person name="Zhou Q."/>
            <person name="Bi G."/>
            <person name="Li C."/>
            <person name="Du R."/>
            <person name="Wang X."/>
            <person name="Sun T."/>
            <person name="Guo L."/>
            <person name="Liang H."/>
            <person name="Lu P."/>
            <person name="Wu Y."/>
            <person name="Zhang Z."/>
            <person name="Ro D.K."/>
            <person name="Shang Y."/>
            <person name="Huang S."/>
            <person name="Yan J."/>
        </authorList>
    </citation>
    <scope>NUCLEOTIDE SEQUENCE [LARGE SCALE GENOMIC DNA]</scope>
    <source>
        <strain evidence="2">Ta-2019</strain>
    </source>
</reference>
<dbReference type="GO" id="GO:0003676">
    <property type="term" value="F:nucleic acid binding"/>
    <property type="evidence" value="ECO:0007669"/>
    <property type="project" value="InterPro"/>
</dbReference>
<proteinExistence type="predicted"/>
<evidence type="ECO:0000259" key="1">
    <source>
        <dbReference type="Pfam" id="PF13456"/>
    </source>
</evidence>
<dbReference type="Proteomes" id="UP000824469">
    <property type="component" value="Unassembled WGS sequence"/>
</dbReference>
<dbReference type="Gene3D" id="3.30.420.10">
    <property type="entry name" value="Ribonuclease H-like superfamily/Ribonuclease H"/>
    <property type="match status" value="1"/>
</dbReference>
<dbReference type="InterPro" id="IPR002156">
    <property type="entry name" value="RNaseH_domain"/>
</dbReference>